<feature type="non-terminal residue" evidence="1">
    <location>
        <position position="1"/>
    </location>
</feature>
<dbReference type="EMBL" id="BARV01012603">
    <property type="protein sequence ID" value="GAI05657.1"/>
    <property type="molecule type" value="Genomic_DNA"/>
</dbReference>
<gene>
    <name evidence="1" type="ORF">S06H3_23256</name>
</gene>
<sequence>ERMTERNECSRCGGLFEADELTPVIGAYGLFAVFCKDCFEKERSERVKPEGEGVSG</sequence>
<proteinExistence type="predicted"/>
<comment type="caution">
    <text evidence="1">The sequence shown here is derived from an EMBL/GenBank/DDBJ whole genome shotgun (WGS) entry which is preliminary data.</text>
</comment>
<protein>
    <recommendedName>
        <fullName evidence="2">LIM zinc-binding domain-containing protein</fullName>
    </recommendedName>
</protein>
<dbReference type="AlphaFoldDB" id="X1KF41"/>
<name>X1KF41_9ZZZZ</name>
<accession>X1KF41</accession>
<reference evidence="1" key="1">
    <citation type="journal article" date="2014" name="Front. Microbiol.">
        <title>High frequency of phylogenetically diverse reductive dehalogenase-homologous genes in deep subseafloor sedimentary metagenomes.</title>
        <authorList>
            <person name="Kawai M."/>
            <person name="Futagami T."/>
            <person name="Toyoda A."/>
            <person name="Takaki Y."/>
            <person name="Nishi S."/>
            <person name="Hori S."/>
            <person name="Arai W."/>
            <person name="Tsubouchi T."/>
            <person name="Morono Y."/>
            <person name="Uchiyama I."/>
            <person name="Ito T."/>
            <person name="Fujiyama A."/>
            <person name="Inagaki F."/>
            <person name="Takami H."/>
        </authorList>
    </citation>
    <scope>NUCLEOTIDE SEQUENCE</scope>
    <source>
        <strain evidence="1">Expedition CK06-06</strain>
    </source>
</reference>
<evidence type="ECO:0008006" key="2">
    <source>
        <dbReference type="Google" id="ProtNLM"/>
    </source>
</evidence>
<evidence type="ECO:0000313" key="1">
    <source>
        <dbReference type="EMBL" id="GAI05657.1"/>
    </source>
</evidence>
<organism evidence="1">
    <name type="scientific">marine sediment metagenome</name>
    <dbReference type="NCBI Taxonomy" id="412755"/>
    <lineage>
        <taxon>unclassified sequences</taxon>
        <taxon>metagenomes</taxon>
        <taxon>ecological metagenomes</taxon>
    </lineage>
</organism>